<feature type="transmembrane region" description="Helical" evidence="1">
    <location>
        <begin position="42"/>
        <end position="61"/>
    </location>
</feature>
<proteinExistence type="predicted"/>
<evidence type="ECO:0000313" key="3">
    <source>
        <dbReference type="Proteomes" id="UP000515960"/>
    </source>
</evidence>
<organism evidence="2 3">
    <name type="scientific">Oscillibacter hominis</name>
    <dbReference type="NCBI Taxonomy" id="2763056"/>
    <lineage>
        <taxon>Bacteria</taxon>
        <taxon>Bacillati</taxon>
        <taxon>Bacillota</taxon>
        <taxon>Clostridia</taxon>
        <taxon>Eubacteriales</taxon>
        <taxon>Oscillospiraceae</taxon>
        <taxon>Oscillibacter</taxon>
    </lineage>
</organism>
<evidence type="ECO:0000256" key="1">
    <source>
        <dbReference type="SAM" id="Phobius"/>
    </source>
</evidence>
<sequence length="271" mass="29432">MNQKPALTLTALLCGICGFFLRSYHNRTGYEPGTGLPRNGPFWPLLLLFALAAAAVFLLLRSTPKDRAPCRFCTRFATCGDLVPTMLMVGDFLLAASGVWTVAAVLRDPNSNPAAMVPGILTVLCAAALFFVISGCIRQVDIPRNLLLVPVGYYVIQLILNYRSYSVNPVLERYYVEILALAALLLTFYKLSAFAFVCAQIRQLALCAALAVIVCLTALADCTGAMPQALFFASGALLSLSILMLCRPEGFTPPGRRLSHFTNHEEDSTDV</sequence>
<dbReference type="EMBL" id="CP060490">
    <property type="protein sequence ID" value="QNL44518.1"/>
    <property type="molecule type" value="Genomic_DNA"/>
</dbReference>
<feature type="transmembrane region" description="Helical" evidence="1">
    <location>
        <begin position="204"/>
        <end position="220"/>
    </location>
</feature>
<keyword evidence="1" id="KW-0472">Membrane</keyword>
<dbReference type="RefSeq" id="WP_187333119.1">
    <property type="nucleotide sequence ID" value="NZ_CP060490.1"/>
</dbReference>
<feature type="transmembrane region" description="Helical" evidence="1">
    <location>
        <begin position="82"/>
        <end position="103"/>
    </location>
</feature>
<accession>A0A7G9B4N7</accession>
<dbReference type="AlphaFoldDB" id="A0A7G9B4N7"/>
<keyword evidence="1" id="KW-1133">Transmembrane helix</keyword>
<feature type="transmembrane region" description="Helical" evidence="1">
    <location>
        <begin position="115"/>
        <end position="133"/>
    </location>
</feature>
<dbReference type="KEGG" id="ohi:H8790_00205"/>
<gene>
    <name evidence="2" type="ORF">H8790_00205</name>
</gene>
<reference evidence="2 3" key="1">
    <citation type="submission" date="2020-08" db="EMBL/GenBank/DDBJ databases">
        <authorList>
            <person name="Liu C."/>
            <person name="Sun Q."/>
        </authorList>
    </citation>
    <scope>NUCLEOTIDE SEQUENCE [LARGE SCALE GENOMIC DNA]</scope>
    <source>
        <strain evidence="2 3">NSJ-62</strain>
    </source>
</reference>
<feature type="transmembrane region" description="Helical" evidence="1">
    <location>
        <begin position="226"/>
        <end position="246"/>
    </location>
</feature>
<feature type="transmembrane region" description="Helical" evidence="1">
    <location>
        <begin position="145"/>
        <end position="162"/>
    </location>
</feature>
<evidence type="ECO:0000313" key="2">
    <source>
        <dbReference type="EMBL" id="QNL44518.1"/>
    </source>
</evidence>
<protein>
    <submittedName>
        <fullName evidence="2">Uncharacterized protein</fullName>
    </submittedName>
</protein>
<name>A0A7G9B4N7_9FIRM</name>
<feature type="transmembrane region" description="Helical" evidence="1">
    <location>
        <begin position="174"/>
        <end position="197"/>
    </location>
</feature>
<dbReference type="Proteomes" id="UP000515960">
    <property type="component" value="Chromosome"/>
</dbReference>
<keyword evidence="3" id="KW-1185">Reference proteome</keyword>
<keyword evidence="1" id="KW-0812">Transmembrane</keyword>